<feature type="transmembrane region" description="Helical" evidence="7">
    <location>
        <begin position="141"/>
        <end position="165"/>
    </location>
</feature>
<comment type="subcellular location">
    <subcellularLocation>
        <location evidence="1">Cell inner membrane</location>
    </subcellularLocation>
</comment>
<keyword evidence="2" id="KW-1003">Cell membrane</keyword>
<keyword evidence="3" id="KW-0997">Cell inner membrane</keyword>
<evidence type="ECO:0000313" key="9">
    <source>
        <dbReference type="Proteomes" id="UP001165653"/>
    </source>
</evidence>
<dbReference type="Pfam" id="PF04403">
    <property type="entry name" value="PqiA"/>
    <property type="match status" value="1"/>
</dbReference>
<evidence type="ECO:0000256" key="3">
    <source>
        <dbReference type="ARBA" id="ARBA00022519"/>
    </source>
</evidence>
<proteinExistence type="predicted"/>
<dbReference type="InterPro" id="IPR007498">
    <property type="entry name" value="PqiA-like"/>
</dbReference>
<evidence type="ECO:0000256" key="4">
    <source>
        <dbReference type="ARBA" id="ARBA00022692"/>
    </source>
</evidence>
<dbReference type="InterPro" id="IPR051800">
    <property type="entry name" value="PqiA-PqiB_transport"/>
</dbReference>
<gene>
    <name evidence="8" type="ORF">OJ996_01970</name>
</gene>
<evidence type="ECO:0000256" key="7">
    <source>
        <dbReference type="SAM" id="Phobius"/>
    </source>
</evidence>
<keyword evidence="9" id="KW-1185">Reference proteome</keyword>
<comment type="caution">
    <text evidence="8">The sequence shown here is derived from an EMBL/GenBank/DDBJ whole genome shotgun (WGS) entry which is preliminary data.</text>
</comment>
<name>A0ABT3FXL6_9BACT</name>
<dbReference type="EMBL" id="JAPDDR010000001">
    <property type="protein sequence ID" value="MCW1912321.1"/>
    <property type="molecule type" value="Genomic_DNA"/>
</dbReference>
<feature type="transmembrane region" description="Helical" evidence="7">
    <location>
        <begin position="48"/>
        <end position="73"/>
    </location>
</feature>
<dbReference type="Proteomes" id="UP001165653">
    <property type="component" value="Unassembled WGS sequence"/>
</dbReference>
<organism evidence="8 9">
    <name type="scientific">Luteolibacter rhizosphaerae</name>
    <dbReference type="NCBI Taxonomy" id="2989719"/>
    <lineage>
        <taxon>Bacteria</taxon>
        <taxon>Pseudomonadati</taxon>
        <taxon>Verrucomicrobiota</taxon>
        <taxon>Verrucomicrobiia</taxon>
        <taxon>Verrucomicrobiales</taxon>
        <taxon>Verrucomicrobiaceae</taxon>
        <taxon>Luteolibacter</taxon>
    </lineage>
</organism>
<dbReference type="RefSeq" id="WP_264510619.1">
    <property type="nucleotide sequence ID" value="NZ_JAPDDR010000001.1"/>
</dbReference>
<feature type="transmembrane region" description="Helical" evidence="7">
    <location>
        <begin position="93"/>
        <end position="120"/>
    </location>
</feature>
<keyword evidence="6 7" id="KW-0472">Membrane</keyword>
<sequence length="212" mass="22930">MSEIRSAADEGLASCHLCGKVSPVADEHCPRCGSRLHLRKPHSLERTWSFLIAAMAFYLPANLLPIMNVAGLGGNSRDTIMSGVINFWKKGDFLVAGIIFSASIMIPILKMIALIWLCLAAKGFATASPKNLARLYHVTELVGRWSMVDVFVVAVLVCLVQMGIISTVTPGPAILSFALVVVLTMFSAMSFDPRLFWDRHEKDAAGGSPATP</sequence>
<evidence type="ECO:0000313" key="8">
    <source>
        <dbReference type="EMBL" id="MCW1912321.1"/>
    </source>
</evidence>
<dbReference type="PANTHER" id="PTHR30462:SF3">
    <property type="entry name" value="INTERMEMBRANE TRANSPORT PROTEIN PQIA"/>
    <property type="match status" value="1"/>
</dbReference>
<keyword evidence="4 7" id="KW-0812">Transmembrane</keyword>
<evidence type="ECO:0000256" key="1">
    <source>
        <dbReference type="ARBA" id="ARBA00004533"/>
    </source>
</evidence>
<evidence type="ECO:0000256" key="5">
    <source>
        <dbReference type="ARBA" id="ARBA00022989"/>
    </source>
</evidence>
<protein>
    <submittedName>
        <fullName evidence="8">Paraquat-inducible protein A</fullName>
    </submittedName>
</protein>
<reference evidence="8" key="1">
    <citation type="submission" date="2022-10" db="EMBL/GenBank/DDBJ databases">
        <title>Luteolibacter sp. GHJ8, whole genome shotgun sequencing project.</title>
        <authorList>
            <person name="Zhao G."/>
            <person name="Shen L."/>
        </authorList>
    </citation>
    <scope>NUCLEOTIDE SEQUENCE</scope>
    <source>
        <strain evidence="8">GHJ8</strain>
    </source>
</reference>
<evidence type="ECO:0000256" key="2">
    <source>
        <dbReference type="ARBA" id="ARBA00022475"/>
    </source>
</evidence>
<feature type="transmembrane region" description="Helical" evidence="7">
    <location>
        <begin position="171"/>
        <end position="191"/>
    </location>
</feature>
<keyword evidence="5 7" id="KW-1133">Transmembrane helix</keyword>
<dbReference type="PANTHER" id="PTHR30462">
    <property type="entry name" value="INTERMEMBRANE TRANSPORT PROTEIN PQIB-RELATED"/>
    <property type="match status" value="1"/>
</dbReference>
<evidence type="ECO:0000256" key="6">
    <source>
        <dbReference type="ARBA" id="ARBA00023136"/>
    </source>
</evidence>
<accession>A0ABT3FXL6</accession>